<keyword evidence="10" id="KW-1185">Reference proteome</keyword>
<evidence type="ECO:0000256" key="2">
    <source>
        <dbReference type="ARBA" id="ARBA00022670"/>
    </source>
</evidence>
<dbReference type="OMA" id="WYYSEEN"/>
<sequence>ILSLPYAEIEEPFEVWYNLSGKVSRIEYYHGQVITLQHGFEMPAGISYKISPETTETEVNVIKCFQVNGTIDDPILPQSVFPSLDDFEFMKEEDYKGHHCSIWQNVIYENEKKNTYTIWITNSTNGPIPVHYEMKGYNTLFDSHYDKYELDYGTMHLNVDPNIFELPEDLSCEGFTGPGVEHRILANPIQDLVTTDKEDRTYHLFQHYKEKFKRDYKNDDEEHDMRRVTFNHNVRYIHSMNRANLTYKMEVNHLADRTVDETAAMRGRLKRTSLNNGQPYPVERYVSVVAPLSVDWRLYGAVTPVKDQAVCGSCWSFAATGVLEGALYLKTGDLIPLSQQMLIDCTWGFGNHACDGGLEWQTFEWIMKHGGIADAESYGSYMGEVSSEISRG</sequence>
<evidence type="ECO:0000259" key="7">
    <source>
        <dbReference type="SMART" id="SM00645"/>
    </source>
</evidence>
<organism evidence="9 10">
    <name type="scientific">Scyliorhinus torazame</name>
    <name type="common">Cloudy catshark</name>
    <name type="synonym">Catulus torazame</name>
    <dbReference type="NCBI Taxonomy" id="75743"/>
    <lineage>
        <taxon>Eukaryota</taxon>
        <taxon>Metazoa</taxon>
        <taxon>Chordata</taxon>
        <taxon>Craniata</taxon>
        <taxon>Vertebrata</taxon>
        <taxon>Chondrichthyes</taxon>
        <taxon>Elasmobranchii</taxon>
        <taxon>Galeomorphii</taxon>
        <taxon>Galeoidea</taxon>
        <taxon>Carcharhiniformes</taxon>
        <taxon>Scyliorhinidae</taxon>
        <taxon>Scyliorhinus</taxon>
    </lineage>
</organism>
<dbReference type="InterPro" id="IPR000169">
    <property type="entry name" value="Pept_cys_AS"/>
</dbReference>
<dbReference type="GO" id="GO:0008234">
    <property type="term" value="F:cysteine-type peptidase activity"/>
    <property type="evidence" value="ECO:0007669"/>
    <property type="project" value="UniProtKB-KW"/>
</dbReference>
<dbReference type="Proteomes" id="UP000288216">
    <property type="component" value="Unassembled WGS sequence"/>
</dbReference>
<gene>
    <name evidence="9" type="ORF">scyTo_0021011</name>
</gene>
<dbReference type="Pfam" id="PF00112">
    <property type="entry name" value="Peptidase_C1"/>
    <property type="match status" value="1"/>
</dbReference>
<evidence type="ECO:0000256" key="4">
    <source>
        <dbReference type="ARBA" id="ARBA00022807"/>
    </source>
</evidence>
<evidence type="ECO:0000313" key="10">
    <source>
        <dbReference type="Proteomes" id="UP000288216"/>
    </source>
</evidence>
<proteinExistence type="inferred from homology"/>
<keyword evidence="3" id="KW-0378">Hydrolase</keyword>
<evidence type="ECO:0000259" key="8">
    <source>
        <dbReference type="SMART" id="SM00848"/>
    </source>
</evidence>
<name>A0A401PTT0_SCYTO</name>
<dbReference type="InterPro" id="IPR039417">
    <property type="entry name" value="Peptidase_C1A_papain-like"/>
</dbReference>
<dbReference type="Pfam" id="PF08246">
    <property type="entry name" value="Inhibitor_I29"/>
    <property type="match status" value="1"/>
</dbReference>
<dbReference type="CDD" id="cd02248">
    <property type="entry name" value="Peptidase_C1A"/>
    <property type="match status" value="1"/>
</dbReference>
<dbReference type="SMART" id="SM00645">
    <property type="entry name" value="Pept_C1"/>
    <property type="match status" value="1"/>
</dbReference>
<accession>A0A401PTT0</accession>
<evidence type="ECO:0000313" key="9">
    <source>
        <dbReference type="EMBL" id="GCB76517.1"/>
    </source>
</evidence>
<feature type="domain" description="Cathepsin propeptide inhibitor" evidence="8">
    <location>
        <begin position="205"/>
        <end position="262"/>
    </location>
</feature>
<feature type="non-terminal residue" evidence="9">
    <location>
        <position position="1"/>
    </location>
</feature>
<dbReference type="PANTHER" id="PTHR12411">
    <property type="entry name" value="CYSTEINE PROTEASE FAMILY C1-RELATED"/>
    <property type="match status" value="1"/>
</dbReference>
<reference evidence="9 10" key="1">
    <citation type="journal article" date="2018" name="Nat. Ecol. Evol.">
        <title>Shark genomes provide insights into elasmobranch evolution and the origin of vertebrates.</title>
        <authorList>
            <person name="Hara Y"/>
            <person name="Yamaguchi K"/>
            <person name="Onimaru K"/>
            <person name="Kadota M"/>
            <person name="Koyanagi M"/>
            <person name="Keeley SD"/>
            <person name="Tatsumi K"/>
            <person name="Tanaka K"/>
            <person name="Motone F"/>
            <person name="Kageyama Y"/>
            <person name="Nozu R"/>
            <person name="Adachi N"/>
            <person name="Nishimura O"/>
            <person name="Nakagawa R"/>
            <person name="Tanegashima C"/>
            <person name="Kiyatake I"/>
            <person name="Matsumoto R"/>
            <person name="Murakumo K"/>
            <person name="Nishida K"/>
            <person name="Terakita A"/>
            <person name="Kuratani S"/>
            <person name="Sato K"/>
            <person name="Hyodo S Kuraku.S."/>
        </authorList>
    </citation>
    <scope>NUCLEOTIDE SEQUENCE [LARGE SCALE GENOMIC DNA]</scope>
</reference>
<keyword evidence="2" id="KW-0645">Protease</keyword>
<dbReference type="InterPro" id="IPR013201">
    <property type="entry name" value="Prot_inhib_I29"/>
</dbReference>
<evidence type="ECO:0000256" key="6">
    <source>
        <dbReference type="ARBA" id="ARBA00023157"/>
    </source>
</evidence>
<dbReference type="EMBL" id="BFAA01017886">
    <property type="protein sequence ID" value="GCB76517.1"/>
    <property type="molecule type" value="Genomic_DNA"/>
</dbReference>
<dbReference type="InterPro" id="IPR000668">
    <property type="entry name" value="Peptidase_C1A_C"/>
</dbReference>
<evidence type="ECO:0000256" key="3">
    <source>
        <dbReference type="ARBA" id="ARBA00022801"/>
    </source>
</evidence>
<evidence type="ECO:0000256" key="5">
    <source>
        <dbReference type="ARBA" id="ARBA00023145"/>
    </source>
</evidence>
<dbReference type="Gene3D" id="3.90.70.10">
    <property type="entry name" value="Cysteine proteinases"/>
    <property type="match status" value="1"/>
</dbReference>
<dbReference type="PROSITE" id="PS00139">
    <property type="entry name" value="THIOL_PROTEASE_CYS"/>
    <property type="match status" value="1"/>
</dbReference>
<dbReference type="OrthoDB" id="65740at2759"/>
<evidence type="ECO:0000256" key="1">
    <source>
        <dbReference type="ARBA" id="ARBA00008455"/>
    </source>
</evidence>
<dbReference type="SMART" id="SM00848">
    <property type="entry name" value="Inhibitor_I29"/>
    <property type="match status" value="1"/>
</dbReference>
<comment type="caution">
    <text evidence="9">The sequence shown here is derived from an EMBL/GenBank/DDBJ whole genome shotgun (WGS) entry which is preliminary data.</text>
</comment>
<dbReference type="GO" id="GO:0006508">
    <property type="term" value="P:proteolysis"/>
    <property type="evidence" value="ECO:0007669"/>
    <property type="project" value="UniProtKB-KW"/>
</dbReference>
<dbReference type="InterPro" id="IPR013128">
    <property type="entry name" value="Peptidase_C1A"/>
</dbReference>
<dbReference type="SUPFAM" id="SSF54001">
    <property type="entry name" value="Cysteine proteinases"/>
    <property type="match status" value="1"/>
</dbReference>
<evidence type="ECO:0008006" key="11">
    <source>
        <dbReference type="Google" id="ProtNLM"/>
    </source>
</evidence>
<dbReference type="AlphaFoldDB" id="A0A401PTT0"/>
<keyword evidence="4" id="KW-0788">Thiol protease</keyword>
<feature type="domain" description="Peptidase C1A papain C-terminal" evidence="7">
    <location>
        <begin position="290"/>
        <end position="392"/>
    </location>
</feature>
<comment type="similarity">
    <text evidence="1">Belongs to the peptidase C1 family.</text>
</comment>
<dbReference type="STRING" id="75743.A0A401PTT0"/>
<dbReference type="InterPro" id="IPR038765">
    <property type="entry name" value="Papain-like_cys_pep_sf"/>
</dbReference>
<protein>
    <recommendedName>
        <fullName evidence="11">Peptidase C1A papain C-terminal domain-containing protein</fullName>
    </recommendedName>
</protein>
<keyword evidence="6" id="KW-1015">Disulfide bond</keyword>
<keyword evidence="5" id="KW-0865">Zymogen</keyword>